<evidence type="ECO:0000256" key="2">
    <source>
        <dbReference type="ARBA" id="ARBA00022980"/>
    </source>
</evidence>
<evidence type="ECO:0000256" key="1">
    <source>
        <dbReference type="ARBA" id="ARBA00008563"/>
    </source>
</evidence>
<dbReference type="Pfam" id="PF00829">
    <property type="entry name" value="Ribosomal_L21p"/>
    <property type="match status" value="1"/>
</dbReference>
<name>A0A7T1AP51_ATRLM</name>
<dbReference type="HAMAP" id="MF_01363">
    <property type="entry name" value="Ribosomal_bL21"/>
    <property type="match status" value="1"/>
</dbReference>
<keyword evidence="7" id="KW-1185">Reference proteome</keyword>
<dbReference type="PANTHER" id="PTHR21349:SF0">
    <property type="entry name" value="LARGE RIBOSOMAL SUBUNIT PROTEIN BL21M"/>
    <property type="match status" value="1"/>
</dbReference>
<comment type="subunit">
    <text evidence="4">Part of the 50S ribosomal subunit. Contacts protein L20.</text>
</comment>
<dbReference type="KEGG" id="alam:RT761_02727"/>
<keyword evidence="4 5" id="KW-0694">RNA-binding</keyword>
<dbReference type="GO" id="GO:0006412">
    <property type="term" value="P:translation"/>
    <property type="evidence" value="ECO:0007669"/>
    <property type="project" value="UniProtKB-UniRule"/>
</dbReference>
<comment type="function">
    <text evidence="4 5">This protein binds to 23S rRNA in the presence of protein L20.</text>
</comment>
<comment type="similarity">
    <text evidence="1 4 5">Belongs to the bacterial ribosomal protein bL21 family.</text>
</comment>
<dbReference type="InterPro" id="IPR036164">
    <property type="entry name" value="bL21-like_sf"/>
</dbReference>
<sequence>MFALIEASGKQYPVQEGSIIQLDSFQGNLKDEVIFERVLLVRNQDQVVVGHPYVEGAKVKGMVLRNGKAKKVMVFKYKPKVKYRRLNGHRQPMTLIRIQSIES</sequence>
<dbReference type="GO" id="GO:0005737">
    <property type="term" value="C:cytoplasm"/>
    <property type="evidence" value="ECO:0007669"/>
    <property type="project" value="UniProtKB-ARBA"/>
</dbReference>
<keyword evidence="3 4" id="KW-0687">Ribonucleoprotein</keyword>
<dbReference type="GO" id="GO:0005840">
    <property type="term" value="C:ribosome"/>
    <property type="evidence" value="ECO:0007669"/>
    <property type="project" value="UniProtKB-KW"/>
</dbReference>
<dbReference type="EMBL" id="CP065383">
    <property type="protein sequence ID" value="QPM69494.1"/>
    <property type="molecule type" value="Genomic_DNA"/>
</dbReference>
<keyword evidence="2 4" id="KW-0689">Ribosomal protein</keyword>
<protein>
    <recommendedName>
        <fullName evidence="4">Large ribosomal subunit protein bL21</fullName>
    </recommendedName>
</protein>
<dbReference type="SUPFAM" id="SSF141091">
    <property type="entry name" value="L21p-like"/>
    <property type="match status" value="1"/>
</dbReference>
<dbReference type="GO" id="GO:0019843">
    <property type="term" value="F:rRNA binding"/>
    <property type="evidence" value="ECO:0007669"/>
    <property type="project" value="UniProtKB-UniRule"/>
</dbReference>
<dbReference type="GO" id="GO:0003735">
    <property type="term" value="F:structural constituent of ribosome"/>
    <property type="evidence" value="ECO:0007669"/>
    <property type="project" value="InterPro"/>
</dbReference>
<organism evidence="6 7">
    <name type="scientific">Atribacter laminatus</name>
    <dbReference type="NCBI Taxonomy" id="2847778"/>
    <lineage>
        <taxon>Bacteria</taxon>
        <taxon>Pseudomonadati</taxon>
        <taxon>Atribacterota</taxon>
        <taxon>Atribacteria</taxon>
        <taxon>Atribacterales</taxon>
        <taxon>Atribacteraceae</taxon>
        <taxon>Atribacter</taxon>
    </lineage>
</organism>
<gene>
    <name evidence="4 6" type="primary">rplU</name>
    <name evidence="6" type="ORF">RT761_02727</name>
</gene>
<evidence type="ECO:0000256" key="3">
    <source>
        <dbReference type="ARBA" id="ARBA00023274"/>
    </source>
</evidence>
<dbReference type="NCBIfam" id="TIGR00061">
    <property type="entry name" value="L21"/>
    <property type="match status" value="1"/>
</dbReference>
<dbReference type="PANTHER" id="PTHR21349">
    <property type="entry name" value="50S RIBOSOMAL PROTEIN L21"/>
    <property type="match status" value="1"/>
</dbReference>
<dbReference type="InterPro" id="IPR001787">
    <property type="entry name" value="Ribosomal_bL21"/>
</dbReference>
<dbReference type="InterPro" id="IPR028909">
    <property type="entry name" value="bL21-like"/>
</dbReference>
<keyword evidence="4 5" id="KW-0699">rRNA-binding</keyword>
<evidence type="ECO:0000256" key="5">
    <source>
        <dbReference type="RuleBase" id="RU000562"/>
    </source>
</evidence>
<accession>A0A7T1AP51</accession>
<dbReference type="Proteomes" id="UP000594463">
    <property type="component" value="Chromosome"/>
</dbReference>
<reference evidence="6 7" key="1">
    <citation type="journal article" date="2021" name="Nat. Commun.">
        <title>Isolation of a member of the candidate phylum Atribacteria reveals a unique cell membrane structure.</title>
        <authorList>
            <person name="Taiki K."/>
            <person name="Nobu M.K."/>
            <person name="Kusada H."/>
            <person name="Meng X.-Y."/>
            <person name="Hosoki N."/>
            <person name="Uematsu K."/>
            <person name="Yoshioka H."/>
            <person name="Kamagata Y."/>
            <person name="Tamaki H."/>
        </authorList>
    </citation>
    <scope>NUCLEOTIDE SEQUENCE [LARGE SCALE GENOMIC DNA]</scope>
    <source>
        <strain evidence="6 7">RT761</strain>
    </source>
</reference>
<evidence type="ECO:0000256" key="4">
    <source>
        <dbReference type="HAMAP-Rule" id="MF_01363"/>
    </source>
</evidence>
<proteinExistence type="inferred from homology"/>
<dbReference type="AlphaFoldDB" id="A0A7T1AP51"/>
<evidence type="ECO:0000313" key="6">
    <source>
        <dbReference type="EMBL" id="QPM69494.1"/>
    </source>
</evidence>
<dbReference type="RefSeq" id="WP_218111970.1">
    <property type="nucleotide sequence ID" value="NZ_CP065383.1"/>
</dbReference>
<dbReference type="GO" id="GO:1990904">
    <property type="term" value="C:ribonucleoprotein complex"/>
    <property type="evidence" value="ECO:0007669"/>
    <property type="project" value="UniProtKB-KW"/>
</dbReference>
<evidence type="ECO:0000313" key="7">
    <source>
        <dbReference type="Proteomes" id="UP000594463"/>
    </source>
</evidence>